<dbReference type="AlphaFoldDB" id="A0A0S4J084"/>
<sequence>MGSMMCTCSFDQPSMQGGTKNKSRPKAYRNHPNSASRSSAPQEQKLSRHHLESSTNILPSSGGFHHDLEPATPDKKLAIDLKDEEVITVPRGRRGQGGTSGKPAATAPAAHIKMKNSPSKESILLPQDVAPMMDSLGSASHSSSLNIRSSIRVVAAPPALPSADAAVLATTTSRSEALKQQQNRGNSPPIASSVVNPLALQPLQPAKSTPTNLSSTLDPDSSMELQQPQTTTATTVVIRSSAHSSSLLPPSGIVSSSGITVVPMGRHSMRQQQQQQQMRSSSRNNNTDDDDERGVEALLMDDVDAPPGMTFVRAARGNN</sequence>
<dbReference type="Proteomes" id="UP000051952">
    <property type="component" value="Unassembled WGS sequence"/>
</dbReference>
<accession>A0A0S4J084</accession>
<feature type="compositionally biased region" description="Polar residues" evidence="1">
    <location>
        <begin position="31"/>
        <end position="44"/>
    </location>
</feature>
<feature type="compositionally biased region" description="Polar residues" evidence="1">
    <location>
        <begin position="173"/>
        <end position="195"/>
    </location>
</feature>
<organism evidence="2 3">
    <name type="scientific">Bodo saltans</name>
    <name type="common">Flagellated protozoan</name>
    <dbReference type="NCBI Taxonomy" id="75058"/>
    <lineage>
        <taxon>Eukaryota</taxon>
        <taxon>Discoba</taxon>
        <taxon>Euglenozoa</taxon>
        <taxon>Kinetoplastea</taxon>
        <taxon>Metakinetoplastina</taxon>
        <taxon>Eubodonida</taxon>
        <taxon>Bodonidae</taxon>
        <taxon>Bodo</taxon>
    </lineage>
</organism>
<gene>
    <name evidence="2" type="ORF">BSAL_72070</name>
</gene>
<name>A0A0S4J084_BODSA</name>
<feature type="region of interest" description="Disordered" evidence="1">
    <location>
        <begin position="1"/>
        <end position="109"/>
    </location>
</feature>
<dbReference type="EMBL" id="CYKH01000568">
    <property type="protein sequence ID" value="CUG06233.1"/>
    <property type="molecule type" value="Genomic_DNA"/>
</dbReference>
<feature type="region of interest" description="Disordered" evidence="1">
    <location>
        <begin position="266"/>
        <end position="319"/>
    </location>
</feature>
<feature type="compositionally biased region" description="Polar residues" evidence="1">
    <location>
        <begin position="9"/>
        <end position="20"/>
    </location>
</feature>
<feature type="compositionally biased region" description="Polar residues" evidence="1">
    <location>
        <begin position="206"/>
        <end position="225"/>
    </location>
</feature>
<evidence type="ECO:0000313" key="3">
    <source>
        <dbReference type="Proteomes" id="UP000051952"/>
    </source>
</evidence>
<dbReference type="VEuPathDB" id="TriTrypDB:BSAL_72070"/>
<evidence type="ECO:0000313" key="2">
    <source>
        <dbReference type="EMBL" id="CUG06233.1"/>
    </source>
</evidence>
<evidence type="ECO:0000256" key="1">
    <source>
        <dbReference type="SAM" id="MobiDB-lite"/>
    </source>
</evidence>
<keyword evidence="3" id="KW-1185">Reference proteome</keyword>
<reference evidence="3" key="1">
    <citation type="submission" date="2015-09" db="EMBL/GenBank/DDBJ databases">
        <authorList>
            <consortium name="Pathogen Informatics"/>
        </authorList>
    </citation>
    <scope>NUCLEOTIDE SEQUENCE [LARGE SCALE GENOMIC DNA]</scope>
    <source>
        <strain evidence="3">Lake Konstanz</strain>
    </source>
</reference>
<feature type="compositionally biased region" description="Basic and acidic residues" evidence="1">
    <location>
        <begin position="64"/>
        <end position="85"/>
    </location>
</feature>
<proteinExistence type="predicted"/>
<feature type="compositionally biased region" description="Low complexity" evidence="1">
    <location>
        <begin position="270"/>
        <end position="285"/>
    </location>
</feature>
<protein>
    <submittedName>
        <fullName evidence="2">Uncharacterized protein</fullName>
    </submittedName>
</protein>
<feature type="region of interest" description="Disordered" evidence="1">
    <location>
        <begin position="173"/>
        <end position="234"/>
    </location>
</feature>
<feature type="compositionally biased region" description="Acidic residues" evidence="1">
    <location>
        <begin position="287"/>
        <end position="304"/>
    </location>
</feature>